<sequence length="391" mass="45797">MNAKMILPLCIKNGFQKFNTQASFKIKNAFNNHSNVFRFCTASYCTQIFEKYYKTRDINNQLLIEVVPDIMNDEKLTISSEIEFVIAKNRRFPERMTSDQLKSLCNLKTRTQRLEYLNFLFKKEKHKISDKAKKLEKMKERTSRKSELEYDVKNYSLEYGLGRNTMLLSIRTHAMNKFYKKRLANATLFGEKIVLDLSYDPFMTEKEKSACVTQLSLIYSANRKNRYPYDLHFCNAISSYMSVQKFQTFLPKSSESFVTLTEKSYLDIIPKEKLVYLSPHAKETLQEYDHNAVYVIGAFVDTVKRQKISFNKADSEEIKSYSLPLDDYVLWGAGTKSLTVNQVFEIMLIMKNTGDWKKAFGVIPTRKIRRLEKEQVEKQNVPDKIFLVNTS</sequence>
<accession>A0AAV1ZMF2</accession>
<evidence type="ECO:0000256" key="5">
    <source>
        <dbReference type="ARBA" id="ARBA00022694"/>
    </source>
</evidence>
<keyword evidence="5" id="KW-0819">tRNA processing</keyword>
<organism evidence="11 12">
    <name type="scientific">Larinioides sclopetarius</name>
    <dbReference type="NCBI Taxonomy" id="280406"/>
    <lineage>
        <taxon>Eukaryota</taxon>
        <taxon>Metazoa</taxon>
        <taxon>Ecdysozoa</taxon>
        <taxon>Arthropoda</taxon>
        <taxon>Chelicerata</taxon>
        <taxon>Arachnida</taxon>
        <taxon>Araneae</taxon>
        <taxon>Araneomorphae</taxon>
        <taxon>Entelegynae</taxon>
        <taxon>Araneoidea</taxon>
        <taxon>Araneidae</taxon>
        <taxon>Larinioides</taxon>
    </lineage>
</organism>
<dbReference type="CDD" id="cd18102">
    <property type="entry name" value="Trm10_MRRP1"/>
    <property type="match status" value="1"/>
</dbReference>
<evidence type="ECO:0000256" key="6">
    <source>
        <dbReference type="ARBA" id="ARBA00022946"/>
    </source>
</evidence>
<comment type="caution">
    <text evidence="11">The sequence shown here is derived from an EMBL/GenBank/DDBJ whole genome shotgun (WGS) entry which is preliminary data.</text>
</comment>
<feature type="domain" description="SAM-dependent MTase TRM10-type" evidence="10">
    <location>
        <begin position="179"/>
        <end position="370"/>
    </location>
</feature>
<keyword evidence="4" id="KW-0949">S-adenosyl-L-methionine</keyword>
<keyword evidence="6" id="KW-0809">Transit peptide</keyword>
<evidence type="ECO:0000256" key="9">
    <source>
        <dbReference type="ARBA" id="ARBA00029803"/>
    </source>
</evidence>
<dbReference type="GO" id="GO:0005654">
    <property type="term" value="C:nucleoplasm"/>
    <property type="evidence" value="ECO:0007669"/>
    <property type="project" value="TreeGrafter"/>
</dbReference>
<evidence type="ECO:0000256" key="7">
    <source>
        <dbReference type="ARBA" id="ARBA00023054"/>
    </source>
</evidence>
<keyword evidence="8" id="KW-0496">Mitochondrion</keyword>
<comment type="subcellular location">
    <subcellularLocation>
        <location evidence="1">Mitochondrion</location>
    </subcellularLocation>
</comment>
<dbReference type="PANTHER" id="PTHR13563">
    <property type="entry name" value="TRNA (GUANINE-9-) METHYLTRANSFERASE"/>
    <property type="match status" value="1"/>
</dbReference>
<dbReference type="InterPro" id="IPR028564">
    <property type="entry name" value="MT_TRM10-typ"/>
</dbReference>
<evidence type="ECO:0000313" key="11">
    <source>
        <dbReference type="EMBL" id="CAL1272936.1"/>
    </source>
</evidence>
<evidence type="ECO:0000259" key="10">
    <source>
        <dbReference type="PROSITE" id="PS51675"/>
    </source>
</evidence>
<dbReference type="EMBL" id="CAXIEN010000064">
    <property type="protein sequence ID" value="CAL1272936.1"/>
    <property type="molecule type" value="Genomic_DNA"/>
</dbReference>
<reference evidence="11 12" key="1">
    <citation type="submission" date="2024-04" db="EMBL/GenBank/DDBJ databases">
        <authorList>
            <person name="Rising A."/>
            <person name="Reimegard J."/>
            <person name="Sonavane S."/>
            <person name="Akerstrom W."/>
            <person name="Nylinder S."/>
            <person name="Hedman E."/>
            <person name="Kallberg Y."/>
        </authorList>
    </citation>
    <scope>NUCLEOTIDE SEQUENCE [LARGE SCALE GENOMIC DNA]</scope>
</reference>
<dbReference type="GO" id="GO:0000049">
    <property type="term" value="F:tRNA binding"/>
    <property type="evidence" value="ECO:0007669"/>
    <property type="project" value="TreeGrafter"/>
</dbReference>
<evidence type="ECO:0000256" key="8">
    <source>
        <dbReference type="ARBA" id="ARBA00023128"/>
    </source>
</evidence>
<proteinExistence type="predicted"/>
<dbReference type="AlphaFoldDB" id="A0AAV1ZMF2"/>
<keyword evidence="7" id="KW-0175">Coiled coil</keyword>
<dbReference type="GO" id="GO:0097745">
    <property type="term" value="P:mitochondrial tRNA 5'-end processing"/>
    <property type="evidence" value="ECO:0007669"/>
    <property type="project" value="TreeGrafter"/>
</dbReference>
<dbReference type="PROSITE" id="PS51675">
    <property type="entry name" value="SAM_MT_TRM10"/>
    <property type="match status" value="1"/>
</dbReference>
<evidence type="ECO:0000256" key="2">
    <source>
        <dbReference type="ARBA" id="ARBA00022603"/>
    </source>
</evidence>
<evidence type="ECO:0000256" key="4">
    <source>
        <dbReference type="ARBA" id="ARBA00022691"/>
    </source>
</evidence>
<dbReference type="InterPro" id="IPR038459">
    <property type="entry name" value="MT_TRM10-typ_sf"/>
</dbReference>
<keyword evidence="2" id="KW-0489">Methyltransferase</keyword>
<keyword evidence="12" id="KW-1185">Reference proteome</keyword>
<dbReference type="Proteomes" id="UP001497382">
    <property type="component" value="Unassembled WGS sequence"/>
</dbReference>
<dbReference type="GO" id="GO:0008168">
    <property type="term" value="F:methyltransferase activity"/>
    <property type="evidence" value="ECO:0007669"/>
    <property type="project" value="UniProtKB-KW"/>
</dbReference>
<dbReference type="GO" id="GO:0070131">
    <property type="term" value="P:positive regulation of mitochondrial translation"/>
    <property type="evidence" value="ECO:0007669"/>
    <property type="project" value="TreeGrafter"/>
</dbReference>
<name>A0AAV1ZMF2_9ARAC</name>
<dbReference type="InterPro" id="IPR025812">
    <property type="entry name" value="Trm10_C_MTase_dom"/>
</dbReference>
<dbReference type="Gene3D" id="3.40.1280.30">
    <property type="match status" value="1"/>
</dbReference>
<keyword evidence="3" id="KW-0808">Transferase</keyword>
<dbReference type="InterPro" id="IPR007356">
    <property type="entry name" value="tRNA_m1G_MeTrfase_euk"/>
</dbReference>
<evidence type="ECO:0000313" key="12">
    <source>
        <dbReference type="Proteomes" id="UP001497382"/>
    </source>
</evidence>
<dbReference type="PANTHER" id="PTHR13563:SF5">
    <property type="entry name" value="TRNA METHYLTRANSFERASE 10 HOMOLOG C"/>
    <property type="match status" value="1"/>
</dbReference>
<dbReference type="GO" id="GO:0005739">
    <property type="term" value="C:mitochondrion"/>
    <property type="evidence" value="ECO:0007669"/>
    <property type="project" value="UniProtKB-SubCell"/>
</dbReference>
<evidence type="ECO:0000256" key="3">
    <source>
        <dbReference type="ARBA" id="ARBA00022679"/>
    </source>
</evidence>
<gene>
    <name evidence="11" type="ORF">LARSCL_LOCUS6668</name>
</gene>
<dbReference type="GO" id="GO:0032259">
    <property type="term" value="P:methylation"/>
    <property type="evidence" value="ECO:0007669"/>
    <property type="project" value="UniProtKB-KW"/>
</dbReference>
<protein>
    <recommendedName>
        <fullName evidence="9">RNA (guanine-9-)-methyltransferase domain-containing protein 1</fullName>
    </recommendedName>
</protein>
<evidence type="ECO:0000256" key="1">
    <source>
        <dbReference type="ARBA" id="ARBA00004173"/>
    </source>
</evidence>